<dbReference type="InterPro" id="IPR013324">
    <property type="entry name" value="RNA_pol_sigma_r3/r4-like"/>
</dbReference>
<dbReference type="CDD" id="cd06171">
    <property type="entry name" value="Sigma70_r4"/>
    <property type="match status" value="1"/>
</dbReference>
<dbReference type="SUPFAM" id="SSF88659">
    <property type="entry name" value="Sigma3 and sigma4 domains of RNA polymerase sigma factors"/>
    <property type="match status" value="1"/>
</dbReference>
<evidence type="ECO:0000313" key="8">
    <source>
        <dbReference type="Proteomes" id="UP000462931"/>
    </source>
</evidence>
<evidence type="ECO:0000256" key="3">
    <source>
        <dbReference type="ARBA" id="ARBA00023082"/>
    </source>
</evidence>
<dbReference type="GO" id="GO:0006352">
    <property type="term" value="P:DNA-templated transcription initiation"/>
    <property type="evidence" value="ECO:0007669"/>
    <property type="project" value="InterPro"/>
</dbReference>
<keyword evidence="4" id="KW-0804">Transcription</keyword>
<dbReference type="NCBIfam" id="TIGR02937">
    <property type="entry name" value="sigma70-ECF"/>
    <property type="match status" value="1"/>
</dbReference>
<comment type="caution">
    <text evidence="7">The sequence shown here is derived from an EMBL/GenBank/DDBJ whole genome shotgun (WGS) entry which is preliminary data.</text>
</comment>
<evidence type="ECO:0000259" key="5">
    <source>
        <dbReference type="Pfam" id="PF04542"/>
    </source>
</evidence>
<evidence type="ECO:0000313" key="7">
    <source>
        <dbReference type="EMBL" id="MRX47107.1"/>
    </source>
</evidence>
<evidence type="ECO:0000259" key="6">
    <source>
        <dbReference type="Pfam" id="PF08281"/>
    </source>
</evidence>
<dbReference type="InterPro" id="IPR013249">
    <property type="entry name" value="RNA_pol_sigma70_r4_t2"/>
</dbReference>
<dbReference type="RefSeq" id="WP_154287259.1">
    <property type="nucleotide sequence ID" value="NZ_WKJI01000002.1"/>
</dbReference>
<keyword evidence="3" id="KW-0731">Sigma factor</keyword>
<dbReference type="PANTHER" id="PTHR43133">
    <property type="entry name" value="RNA POLYMERASE ECF-TYPE SIGMA FACTO"/>
    <property type="match status" value="1"/>
</dbReference>
<dbReference type="InterPro" id="IPR039425">
    <property type="entry name" value="RNA_pol_sigma-70-like"/>
</dbReference>
<dbReference type="AlphaFoldDB" id="A0A7K0FPY0"/>
<dbReference type="Gene3D" id="1.10.1740.10">
    <property type="match status" value="1"/>
</dbReference>
<dbReference type="PANTHER" id="PTHR43133:SF46">
    <property type="entry name" value="RNA POLYMERASE SIGMA-70 FACTOR ECF SUBFAMILY"/>
    <property type="match status" value="1"/>
</dbReference>
<gene>
    <name evidence="7" type="ORF">GJJ64_07920</name>
</gene>
<dbReference type="SUPFAM" id="SSF88946">
    <property type="entry name" value="Sigma2 domain of RNA polymerase sigma factors"/>
    <property type="match status" value="1"/>
</dbReference>
<feature type="domain" description="RNA polymerase sigma-70 region 2" evidence="5">
    <location>
        <begin position="20"/>
        <end position="82"/>
    </location>
</feature>
<name>A0A7K0FPY0_9SPHI</name>
<protein>
    <submittedName>
        <fullName evidence="7">Sigma-70 family RNA polymerase sigma factor</fullName>
    </submittedName>
</protein>
<keyword evidence="8" id="KW-1185">Reference proteome</keyword>
<dbReference type="InterPro" id="IPR007627">
    <property type="entry name" value="RNA_pol_sigma70_r2"/>
</dbReference>
<keyword evidence="2" id="KW-0805">Transcription regulation</keyword>
<dbReference type="Pfam" id="PF04542">
    <property type="entry name" value="Sigma70_r2"/>
    <property type="match status" value="1"/>
</dbReference>
<comment type="similarity">
    <text evidence="1">Belongs to the sigma-70 factor family. ECF subfamily.</text>
</comment>
<organism evidence="7 8">
    <name type="scientific">Pedobacter puniceum</name>
    <dbReference type="NCBI Taxonomy" id="2666136"/>
    <lineage>
        <taxon>Bacteria</taxon>
        <taxon>Pseudomonadati</taxon>
        <taxon>Bacteroidota</taxon>
        <taxon>Sphingobacteriia</taxon>
        <taxon>Sphingobacteriales</taxon>
        <taxon>Sphingobacteriaceae</taxon>
        <taxon>Pedobacter</taxon>
    </lineage>
</organism>
<accession>A0A7K0FPY0</accession>
<dbReference type="GO" id="GO:0016987">
    <property type="term" value="F:sigma factor activity"/>
    <property type="evidence" value="ECO:0007669"/>
    <property type="project" value="UniProtKB-KW"/>
</dbReference>
<dbReference type="GO" id="GO:0003677">
    <property type="term" value="F:DNA binding"/>
    <property type="evidence" value="ECO:0007669"/>
    <property type="project" value="InterPro"/>
</dbReference>
<dbReference type="Gene3D" id="1.10.10.10">
    <property type="entry name" value="Winged helix-like DNA-binding domain superfamily/Winged helix DNA-binding domain"/>
    <property type="match status" value="1"/>
</dbReference>
<reference evidence="7 8" key="1">
    <citation type="submission" date="2019-11" db="EMBL/GenBank/DDBJ databases">
        <authorList>
            <person name="Cheng Q."/>
            <person name="Yang Z."/>
        </authorList>
    </citation>
    <scope>NUCLEOTIDE SEQUENCE [LARGE SCALE GENOMIC DNA]</scope>
    <source>
        <strain evidence="7 8">HX-22-1</strain>
    </source>
</reference>
<dbReference type="EMBL" id="WKJI01000002">
    <property type="protein sequence ID" value="MRX47107.1"/>
    <property type="molecule type" value="Genomic_DNA"/>
</dbReference>
<dbReference type="InterPro" id="IPR014284">
    <property type="entry name" value="RNA_pol_sigma-70_dom"/>
</dbReference>
<evidence type="ECO:0000256" key="1">
    <source>
        <dbReference type="ARBA" id="ARBA00010641"/>
    </source>
</evidence>
<feature type="domain" description="RNA polymerase sigma factor 70 region 4 type 2" evidence="6">
    <location>
        <begin position="120"/>
        <end position="169"/>
    </location>
</feature>
<evidence type="ECO:0000256" key="2">
    <source>
        <dbReference type="ARBA" id="ARBA00023015"/>
    </source>
</evidence>
<evidence type="ECO:0000256" key="4">
    <source>
        <dbReference type="ARBA" id="ARBA00023163"/>
    </source>
</evidence>
<dbReference type="InterPro" id="IPR013325">
    <property type="entry name" value="RNA_pol_sigma_r2"/>
</dbReference>
<sequence length="186" mass="22300">MDSHIWHNIKHGDQQAMMLLYKSSYQELYAFGFRICANKEQVKDCIHEMFCEIWQKRHSLSEVQQVKAYLRTYLKRKLLKEIYQTNHQGNLTKLDEGLDREKSYESLLIEAQESDEKKKKLWLALDYLTKNQREIIKLKFYEGLSYEQIASALNLQPRTVYNHVYEALQVLRKLLKSLMIVFFLLS</sequence>
<dbReference type="InterPro" id="IPR036388">
    <property type="entry name" value="WH-like_DNA-bd_sf"/>
</dbReference>
<proteinExistence type="inferred from homology"/>
<dbReference type="Proteomes" id="UP000462931">
    <property type="component" value="Unassembled WGS sequence"/>
</dbReference>
<dbReference type="Pfam" id="PF08281">
    <property type="entry name" value="Sigma70_r4_2"/>
    <property type="match status" value="1"/>
</dbReference>